<dbReference type="GO" id="GO:0003700">
    <property type="term" value="F:DNA-binding transcription factor activity"/>
    <property type="evidence" value="ECO:0007669"/>
    <property type="project" value="InterPro"/>
</dbReference>
<dbReference type="InterPro" id="IPR000524">
    <property type="entry name" value="Tscrpt_reg_HTH_GntR"/>
</dbReference>
<dbReference type="KEGG" id="bko:CKF48_11490"/>
<accession>A0A248TI41</accession>
<reference evidence="5 6" key="1">
    <citation type="submission" date="2017-08" db="EMBL/GenBank/DDBJ databases">
        <title>Complete Genome Sequence of Bacillus kochii Oregon-R-modENCODE STRAIN BDGP4, isolated from Drosophila melanogaster gut.</title>
        <authorList>
            <person name="Wan K.H."/>
            <person name="Yu C."/>
            <person name="Park S."/>
            <person name="Hammonds A.S."/>
            <person name="Booth B.W."/>
            <person name="Celniker S.E."/>
        </authorList>
    </citation>
    <scope>NUCLEOTIDE SEQUENCE [LARGE SCALE GENOMIC DNA]</scope>
    <source>
        <strain evidence="5 6">BDGP4</strain>
    </source>
</reference>
<keyword evidence="1" id="KW-0805">Transcription regulation</keyword>
<dbReference type="AlphaFoldDB" id="A0A248TI41"/>
<protein>
    <recommendedName>
        <fullName evidence="4">HTH gntR-type domain-containing protein</fullName>
    </recommendedName>
</protein>
<dbReference type="InterPro" id="IPR050679">
    <property type="entry name" value="Bact_HTH_transcr_reg"/>
</dbReference>
<dbReference type="PANTHER" id="PTHR44846:SF17">
    <property type="entry name" value="GNTR-FAMILY TRANSCRIPTIONAL REGULATOR"/>
    <property type="match status" value="1"/>
</dbReference>
<dbReference type="GO" id="GO:0003677">
    <property type="term" value="F:DNA binding"/>
    <property type="evidence" value="ECO:0007669"/>
    <property type="project" value="UniProtKB-KW"/>
</dbReference>
<evidence type="ECO:0000256" key="3">
    <source>
        <dbReference type="ARBA" id="ARBA00023163"/>
    </source>
</evidence>
<dbReference type="SMART" id="SM00866">
    <property type="entry name" value="UTRA"/>
    <property type="match status" value="1"/>
</dbReference>
<dbReference type="OrthoDB" id="9816541at2"/>
<dbReference type="Pfam" id="PF00392">
    <property type="entry name" value="GntR"/>
    <property type="match status" value="1"/>
</dbReference>
<dbReference type="Gene3D" id="3.40.1410.10">
    <property type="entry name" value="Chorismate lyase-like"/>
    <property type="match status" value="1"/>
</dbReference>
<evidence type="ECO:0000259" key="4">
    <source>
        <dbReference type="PROSITE" id="PS50949"/>
    </source>
</evidence>
<organism evidence="5 6">
    <name type="scientific">Cytobacillus kochii</name>
    <dbReference type="NCBI Taxonomy" id="859143"/>
    <lineage>
        <taxon>Bacteria</taxon>
        <taxon>Bacillati</taxon>
        <taxon>Bacillota</taxon>
        <taxon>Bacilli</taxon>
        <taxon>Bacillales</taxon>
        <taxon>Bacillaceae</taxon>
        <taxon>Cytobacillus</taxon>
    </lineage>
</organism>
<proteinExistence type="predicted"/>
<dbReference type="InterPro" id="IPR036388">
    <property type="entry name" value="WH-like_DNA-bd_sf"/>
</dbReference>
<evidence type="ECO:0000256" key="1">
    <source>
        <dbReference type="ARBA" id="ARBA00023015"/>
    </source>
</evidence>
<dbReference type="PANTHER" id="PTHR44846">
    <property type="entry name" value="MANNOSYL-D-GLYCERATE TRANSPORT/METABOLISM SYSTEM REPRESSOR MNGR-RELATED"/>
    <property type="match status" value="1"/>
</dbReference>
<dbReference type="InterPro" id="IPR028978">
    <property type="entry name" value="Chorismate_lyase_/UTRA_dom_sf"/>
</dbReference>
<dbReference type="SUPFAM" id="SSF46785">
    <property type="entry name" value="Winged helix' DNA-binding domain"/>
    <property type="match status" value="1"/>
</dbReference>
<feature type="domain" description="HTH gntR-type" evidence="4">
    <location>
        <begin position="1"/>
        <end position="69"/>
    </location>
</feature>
<dbReference type="GO" id="GO:0045892">
    <property type="term" value="P:negative regulation of DNA-templated transcription"/>
    <property type="evidence" value="ECO:0007669"/>
    <property type="project" value="TreeGrafter"/>
</dbReference>
<gene>
    <name evidence="5" type="ORF">CKF48_11490</name>
</gene>
<evidence type="ECO:0000313" key="5">
    <source>
        <dbReference type="EMBL" id="ASV67877.1"/>
    </source>
</evidence>
<dbReference type="PROSITE" id="PS50949">
    <property type="entry name" value="HTH_GNTR"/>
    <property type="match status" value="1"/>
</dbReference>
<keyword evidence="2" id="KW-0238">DNA-binding</keyword>
<dbReference type="Gene3D" id="1.10.10.10">
    <property type="entry name" value="Winged helix-like DNA-binding domain superfamily/Winged helix DNA-binding domain"/>
    <property type="match status" value="1"/>
</dbReference>
<evidence type="ECO:0000313" key="6">
    <source>
        <dbReference type="Proteomes" id="UP000215137"/>
    </source>
</evidence>
<dbReference type="EMBL" id="CP022983">
    <property type="protein sequence ID" value="ASV67877.1"/>
    <property type="molecule type" value="Genomic_DNA"/>
</dbReference>
<dbReference type="RefSeq" id="WP_095371446.1">
    <property type="nucleotide sequence ID" value="NZ_CP022983.1"/>
</dbReference>
<dbReference type="InterPro" id="IPR036390">
    <property type="entry name" value="WH_DNA-bd_sf"/>
</dbReference>
<dbReference type="Proteomes" id="UP000215137">
    <property type="component" value="Chromosome"/>
</dbReference>
<name>A0A248TI41_9BACI</name>
<evidence type="ECO:0000256" key="2">
    <source>
        <dbReference type="ARBA" id="ARBA00023125"/>
    </source>
</evidence>
<dbReference type="SMART" id="SM00345">
    <property type="entry name" value="HTH_GNTR"/>
    <property type="match status" value="1"/>
</dbReference>
<dbReference type="SUPFAM" id="SSF64288">
    <property type="entry name" value="Chorismate lyase-like"/>
    <property type="match status" value="1"/>
</dbReference>
<dbReference type="CDD" id="cd07377">
    <property type="entry name" value="WHTH_GntR"/>
    <property type="match status" value="1"/>
</dbReference>
<dbReference type="PRINTS" id="PR00035">
    <property type="entry name" value="HTHGNTR"/>
</dbReference>
<dbReference type="Pfam" id="PF07702">
    <property type="entry name" value="UTRA"/>
    <property type="match status" value="1"/>
</dbReference>
<sequence>MYSEALLIDELVKRIIAGEYLSNEKFPSENQLAEEFQLPRMTVRKALQHLEGRGHLYSVRGKGRYLKPESEAIHLHLSGGESFTDKMLASGYDLQTINLFSPDNEINKENQTYMLSRLRYINGEPIAIHQSYVNTEVFPTIKKDAPRITSMFAYYRAHGFHHFTNNGAVLSVQFPSAYEQELLKCNNILPLICLESHTVCEDTEKILERTCILYRSDKFKYRLR</sequence>
<keyword evidence="3" id="KW-0804">Transcription</keyword>
<dbReference type="InterPro" id="IPR011663">
    <property type="entry name" value="UTRA"/>
</dbReference>
<keyword evidence="6" id="KW-1185">Reference proteome</keyword>